<protein>
    <submittedName>
        <fullName evidence="3">Membrane protein</fullName>
    </submittedName>
</protein>
<accession>A0ABD0BGT9</accession>
<evidence type="ECO:0000313" key="3">
    <source>
        <dbReference type="EMBL" id="GJJ43332.1"/>
    </source>
</evidence>
<feature type="domain" description="DUF1707" evidence="2">
    <location>
        <begin position="10"/>
        <end position="61"/>
    </location>
</feature>
<gene>
    <name evidence="3" type="ORF">CULCOIPH005_15210</name>
</gene>
<keyword evidence="1" id="KW-0472">Membrane</keyword>
<evidence type="ECO:0000313" key="4">
    <source>
        <dbReference type="Proteomes" id="UP001205910"/>
    </source>
</evidence>
<evidence type="ECO:0000259" key="2">
    <source>
        <dbReference type="Pfam" id="PF08044"/>
    </source>
</evidence>
<evidence type="ECO:0000256" key="1">
    <source>
        <dbReference type="SAM" id="Phobius"/>
    </source>
</evidence>
<feature type="transmembrane region" description="Helical" evidence="1">
    <location>
        <begin position="105"/>
        <end position="123"/>
    </location>
</feature>
<sequence length="220" mass="24648">MTNPYQPDYRIGDAERSQAMDDLGVHFSAGRLSFEEYDERLKQVTQAVTRSDISLLFDDLPAARSPKETASPANFLPATNVQGTNFPDTYSTNEIDNAYSTGRNIRGGILGLTGITAVTLTALTETGAWIMLVPAIFIMLYVMKLGPESWHAPSRMKLDRQRIKQARMLQQQQVFAIETHNAQQRALARAERKRKQDELNSIATELATDALKRFRGKKNG</sequence>
<organism evidence="3 4">
    <name type="scientific">Corynebacterium ulcerans</name>
    <dbReference type="NCBI Taxonomy" id="65058"/>
    <lineage>
        <taxon>Bacteria</taxon>
        <taxon>Bacillati</taxon>
        <taxon>Actinomycetota</taxon>
        <taxon>Actinomycetes</taxon>
        <taxon>Mycobacteriales</taxon>
        <taxon>Corynebacteriaceae</taxon>
        <taxon>Corynebacterium</taxon>
    </lineage>
</organism>
<name>A0ABD0BGT9_CORUL</name>
<proteinExistence type="predicted"/>
<keyword evidence="1" id="KW-1133">Transmembrane helix</keyword>
<reference evidence="3 4" key="1">
    <citation type="submission" date="2021-11" db="EMBL/GenBank/DDBJ databases">
        <title>Whole genome sequences of diphtheriae toxin producing Corynebacterium ulcerans isolates from cats in Osaka, Japan.</title>
        <authorList>
            <person name="Umeda K."/>
            <person name="Hirai Y."/>
        </authorList>
    </citation>
    <scope>NUCLEOTIDE SEQUENCE [LARGE SCALE GENOMIC DNA]</scope>
    <source>
        <strain evidence="3 4">12109B-1</strain>
    </source>
</reference>
<dbReference type="InterPro" id="IPR012551">
    <property type="entry name" value="DUF1707_SHOCT-like"/>
</dbReference>
<dbReference type="RefSeq" id="WP_014836862.1">
    <property type="nucleotide sequence ID" value="NZ_AP019662.1"/>
</dbReference>
<dbReference type="AlphaFoldDB" id="A0ABD0BGT9"/>
<dbReference type="Pfam" id="PF08044">
    <property type="entry name" value="DUF1707"/>
    <property type="match status" value="1"/>
</dbReference>
<dbReference type="Proteomes" id="UP001205910">
    <property type="component" value="Unassembled WGS sequence"/>
</dbReference>
<comment type="caution">
    <text evidence="3">The sequence shown here is derived from an EMBL/GenBank/DDBJ whole genome shotgun (WGS) entry which is preliminary data.</text>
</comment>
<keyword evidence="1" id="KW-0812">Transmembrane</keyword>
<dbReference type="EMBL" id="BQFK01000004">
    <property type="protein sequence ID" value="GJJ43332.1"/>
    <property type="molecule type" value="Genomic_DNA"/>
</dbReference>